<feature type="chain" id="PRO_5039926724" evidence="1">
    <location>
        <begin position="17"/>
        <end position="112"/>
    </location>
</feature>
<reference evidence="2" key="2">
    <citation type="submission" date="2020-06" db="EMBL/GenBank/DDBJ databases">
        <title>Helianthus annuus Genome sequencing and assembly Release 2.</title>
        <authorList>
            <person name="Gouzy J."/>
            <person name="Langlade N."/>
            <person name="Munos S."/>
        </authorList>
    </citation>
    <scope>NUCLEOTIDE SEQUENCE</scope>
    <source>
        <tissue evidence="2">Leaves</tissue>
    </source>
</reference>
<reference evidence="2" key="1">
    <citation type="journal article" date="2017" name="Nature">
        <title>The sunflower genome provides insights into oil metabolism, flowering and Asterid evolution.</title>
        <authorList>
            <person name="Badouin H."/>
            <person name="Gouzy J."/>
            <person name="Grassa C.J."/>
            <person name="Murat F."/>
            <person name="Staton S.E."/>
            <person name="Cottret L."/>
            <person name="Lelandais-Briere C."/>
            <person name="Owens G.L."/>
            <person name="Carrere S."/>
            <person name="Mayjonade B."/>
            <person name="Legrand L."/>
            <person name="Gill N."/>
            <person name="Kane N.C."/>
            <person name="Bowers J.E."/>
            <person name="Hubner S."/>
            <person name="Bellec A."/>
            <person name="Berard A."/>
            <person name="Berges H."/>
            <person name="Blanchet N."/>
            <person name="Boniface M.C."/>
            <person name="Brunel D."/>
            <person name="Catrice O."/>
            <person name="Chaidir N."/>
            <person name="Claudel C."/>
            <person name="Donnadieu C."/>
            <person name="Faraut T."/>
            <person name="Fievet G."/>
            <person name="Helmstetter N."/>
            <person name="King M."/>
            <person name="Knapp S.J."/>
            <person name="Lai Z."/>
            <person name="Le Paslier M.C."/>
            <person name="Lippi Y."/>
            <person name="Lorenzon L."/>
            <person name="Mandel J.R."/>
            <person name="Marage G."/>
            <person name="Marchand G."/>
            <person name="Marquand E."/>
            <person name="Bret-Mestries E."/>
            <person name="Morien E."/>
            <person name="Nambeesan S."/>
            <person name="Nguyen T."/>
            <person name="Pegot-Espagnet P."/>
            <person name="Pouilly N."/>
            <person name="Raftis F."/>
            <person name="Sallet E."/>
            <person name="Schiex T."/>
            <person name="Thomas J."/>
            <person name="Vandecasteele C."/>
            <person name="Vares D."/>
            <person name="Vear F."/>
            <person name="Vautrin S."/>
            <person name="Crespi M."/>
            <person name="Mangin B."/>
            <person name="Burke J.M."/>
            <person name="Salse J."/>
            <person name="Munos S."/>
            <person name="Vincourt P."/>
            <person name="Rieseberg L.H."/>
            <person name="Langlade N.B."/>
        </authorList>
    </citation>
    <scope>NUCLEOTIDE SEQUENCE</scope>
    <source>
        <tissue evidence="2">Leaves</tissue>
    </source>
</reference>
<keyword evidence="3" id="KW-1185">Reference proteome</keyword>
<evidence type="ECO:0000313" key="3">
    <source>
        <dbReference type="Proteomes" id="UP000215914"/>
    </source>
</evidence>
<feature type="signal peptide" evidence="1">
    <location>
        <begin position="1"/>
        <end position="16"/>
    </location>
</feature>
<gene>
    <name evidence="2" type="ORF">HanXRQr2_Chr03g0099671</name>
</gene>
<dbReference type="Gramene" id="mRNA:HanXRQr2_Chr03g0099671">
    <property type="protein sequence ID" value="mRNA:HanXRQr2_Chr03g0099671"/>
    <property type="gene ID" value="HanXRQr2_Chr03g0099671"/>
</dbReference>
<accession>A0A9K3JDC3</accession>
<keyword evidence="1" id="KW-0732">Signal</keyword>
<sequence>MHLLIAVVLWMVQVLALHRHLKRILQSYVGKALMRRSHRVEVACMSPWTVMRLKSRSWLSRKFVKEKDEEKERLNGVIAGLLADKEKDKVDKDVMLNRMSQIEAMLTAMVRR</sequence>
<name>A0A9K3JDC3_HELAN</name>
<organism evidence="2 3">
    <name type="scientific">Helianthus annuus</name>
    <name type="common">Common sunflower</name>
    <dbReference type="NCBI Taxonomy" id="4232"/>
    <lineage>
        <taxon>Eukaryota</taxon>
        <taxon>Viridiplantae</taxon>
        <taxon>Streptophyta</taxon>
        <taxon>Embryophyta</taxon>
        <taxon>Tracheophyta</taxon>
        <taxon>Spermatophyta</taxon>
        <taxon>Magnoliopsida</taxon>
        <taxon>eudicotyledons</taxon>
        <taxon>Gunneridae</taxon>
        <taxon>Pentapetalae</taxon>
        <taxon>asterids</taxon>
        <taxon>campanulids</taxon>
        <taxon>Asterales</taxon>
        <taxon>Asteraceae</taxon>
        <taxon>Asteroideae</taxon>
        <taxon>Heliantheae alliance</taxon>
        <taxon>Heliantheae</taxon>
        <taxon>Helianthus</taxon>
    </lineage>
</organism>
<dbReference type="AlphaFoldDB" id="A0A9K3JDC3"/>
<dbReference type="Proteomes" id="UP000215914">
    <property type="component" value="Unassembled WGS sequence"/>
</dbReference>
<comment type="caution">
    <text evidence="2">The sequence shown here is derived from an EMBL/GenBank/DDBJ whole genome shotgun (WGS) entry which is preliminary data.</text>
</comment>
<dbReference type="EMBL" id="MNCJ02000318">
    <property type="protein sequence ID" value="KAF5813536.1"/>
    <property type="molecule type" value="Genomic_DNA"/>
</dbReference>
<evidence type="ECO:0000313" key="2">
    <source>
        <dbReference type="EMBL" id="KAF5813536.1"/>
    </source>
</evidence>
<protein>
    <submittedName>
        <fullName evidence="2">Uncharacterized protein</fullName>
    </submittedName>
</protein>
<evidence type="ECO:0000256" key="1">
    <source>
        <dbReference type="SAM" id="SignalP"/>
    </source>
</evidence>
<proteinExistence type="predicted"/>